<accession>A0A251XDV2</accession>
<dbReference type="SUPFAM" id="SSF56317">
    <property type="entry name" value="Carbon-nitrogen hydrolase"/>
    <property type="match status" value="1"/>
</dbReference>
<feature type="compositionally biased region" description="Basic and acidic residues" evidence="2">
    <location>
        <begin position="411"/>
        <end position="424"/>
    </location>
</feature>
<proteinExistence type="inferred from homology"/>
<dbReference type="PANTHER" id="PTHR23088">
    <property type="entry name" value="NITRILASE-RELATED"/>
    <property type="match status" value="1"/>
</dbReference>
<dbReference type="Gene3D" id="3.60.110.10">
    <property type="entry name" value="Carbon-nitrogen hydrolase"/>
    <property type="match status" value="1"/>
</dbReference>
<dbReference type="AlphaFoldDB" id="A0A251XDV2"/>
<dbReference type="PANTHER" id="PTHR23088:SF27">
    <property type="entry name" value="DEAMINATED GLUTATHIONE AMIDASE"/>
    <property type="match status" value="1"/>
</dbReference>
<gene>
    <name evidence="4" type="primary">ramA_2</name>
    <name evidence="4" type="ORF">CMMCAS07_17615</name>
</gene>
<dbReference type="EMBL" id="MDHH01000008">
    <property type="protein sequence ID" value="OUE00220.1"/>
    <property type="molecule type" value="Genomic_DNA"/>
</dbReference>
<dbReference type="PROSITE" id="PS50263">
    <property type="entry name" value="CN_HYDROLASE"/>
    <property type="match status" value="1"/>
</dbReference>
<feature type="domain" description="CN hydrolase" evidence="3">
    <location>
        <begin position="1"/>
        <end position="255"/>
    </location>
</feature>
<name>A0A251XDV2_CLAMM</name>
<evidence type="ECO:0000256" key="1">
    <source>
        <dbReference type="ARBA" id="ARBA00010613"/>
    </source>
</evidence>
<feature type="region of interest" description="Disordered" evidence="2">
    <location>
        <begin position="410"/>
        <end position="447"/>
    </location>
</feature>
<feature type="region of interest" description="Disordered" evidence="2">
    <location>
        <begin position="268"/>
        <end position="310"/>
    </location>
</feature>
<comment type="similarity">
    <text evidence="1">Belongs to the carbon-nitrogen hydrolase superfamily. NIT1/NIT2 family.</text>
</comment>
<evidence type="ECO:0000256" key="2">
    <source>
        <dbReference type="SAM" id="MobiDB-lite"/>
    </source>
</evidence>
<dbReference type="InterPro" id="IPR036526">
    <property type="entry name" value="C-N_Hydrolase_sf"/>
</dbReference>
<feature type="region of interest" description="Disordered" evidence="2">
    <location>
        <begin position="206"/>
        <end position="228"/>
    </location>
</feature>
<protein>
    <submittedName>
        <fullName evidence="4">(R)-stereoselective amidase</fullName>
    </submittedName>
</protein>
<evidence type="ECO:0000313" key="4">
    <source>
        <dbReference type="EMBL" id="OUE00220.1"/>
    </source>
</evidence>
<dbReference type="Proteomes" id="UP000195062">
    <property type="component" value="Unassembled WGS sequence"/>
</dbReference>
<sequence length="505" mass="52927">MKIALAQIISSPDPAENLARITAFAEDAARQGAELVVFPEAAQRAFGNPLPEIAEPLDGPWASGVRAVADRLGVVIVAGMFTPGADGRVRNTLLVARPSGREAAGADSYDKIHLFDAFGFRESDAVDPGERVAVIEVGGTRASLATCYDVRFPALFLAGADRGATVSIVCASWGAGPGKADQWDLLLRARALDSTTFVVAVGQGDPATLPAGSRGHDPASGAPTGIGRSAVVSPLGEVLHRLGGEEELLVVDIDPSVVEAARGTLPVLANRRRGSSRRSDPHPPLTRRGPAAEATGPASHATGSAPDGTHVRVAVADGRRQRGQARELVGGERHGVRGHVLVEARHALRAGDHGDVVALREDPRERDLRGRRVELAGDVLDGVDDAHVLRERLLREARRRRAVVGLGEVGGARDRAGEEAAAERRVRHQPMPSSRSTSSTGPSGSRVQMEYSLCSTEIGCTACARRMVSGPASESPRCRTLPSSTSSFIAPTVSSIGTAGSTRCW</sequence>
<reference evidence="4 5" key="1">
    <citation type="submission" date="2016-08" db="EMBL/GenBank/DDBJ databases">
        <title>Genome sequence of Clavibacter michiganensis subsp. michiganensis strain CASJ007.</title>
        <authorList>
            <person name="Thapa S.P."/>
            <person name="Coaker G."/>
        </authorList>
    </citation>
    <scope>NUCLEOTIDE SEQUENCE [LARGE SCALE GENOMIC DNA]</scope>
    <source>
        <strain evidence="4">CASJ007</strain>
    </source>
</reference>
<dbReference type="CDD" id="cd07581">
    <property type="entry name" value="nitrilase_3"/>
    <property type="match status" value="1"/>
</dbReference>
<comment type="caution">
    <text evidence="4">The sequence shown here is derived from an EMBL/GenBank/DDBJ whole genome shotgun (WGS) entry which is preliminary data.</text>
</comment>
<dbReference type="Pfam" id="PF00795">
    <property type="entry name" value="CN_hydrolase"/>
    <property type="match status" value="1"/>
</dbReference>
<keyword evidence="5" id="KW-1185">Reference proteome</keyword>
<evidence type="ECO:0000313" key="5">
    <source>
        <dbReference type="Proteomes" id="UP000195062"/>
    </source>
</evidence>
<organism evidence="4 5">
    <name type="scientific">Clavibacter michiganensis subsp. michiganensis</name>
    <dbReference type="NCBI Taxonomy" id="33013"/>
    <lineage>
        <taxon>Bacteria</taxon>
        <taxon>Bacillati</taxon>
        <taxon>Actinomycetota</taxon>
        <taxon>Actinomycetes</taxon>
        <taxon>Micrococcales</taxon>
        <taxon>Microbacteriaceae</taxon>
        <taxon>Clavibacter</taxon>
    </lineage>
</organism>
<feature type="compositionally biased region" description="Low complexity" evidence="2">
    <location>
        <begin position="432"/>
        <end position="446"/>
    </location>
</feature>
<evidence type="ECO:0000259" key="3">
    <source>
        <dbReference type="PROSITE" id="PS50263"/>
    </source>
</evidence>
<dbReference type="InterPro" id="IPR003010">
    <property type="entry name" value="C-N_Hydrolase"/>
</dbReference>